<evidence type="ECO:0000256" key="2">
    <source>
        <dbReference type="SAM" id="Phobius"/>
    </source>
</evidence>
<evidence type="ECO:0000256" key="1">
    <source>
        <dbReference type="SAM" id="MobiDB-lite"/>
    </source>
</evidence>
<dbReference type="AlphaFoldDB" id="A0A2P6QNA1"/>
<keyword evidence="2" id="KW-0472">Membrane</keyword>
<evidence type="ECO:0000313" key="4">
    <source>
        <dbReference type="Proteomes" id="UP000238479"/>
    </source>
</evidence>
<dbReference type="Gramene" id="PRQ35662">
    <property type="protein sequence ID" value="PRQ35662"/>
    <property type="gene ID" value="RchiOBHm_Chr5g0082411"/>
</dbReference>
<keyword evidence="2" id="KW-0812">Transmembrane</keyword>
<protein>
    <submittedName>
        <fullName evidence="3">Uncharacterized protein</fullName>
    </submittedName>
</protein>
<dbReference type="PANTHER" id="PTHR33018">
    <property type="entry name" value="OS10G0338966 PROTEIN-RELATED"/>
    <property type="match status" value="1"/>
</dbReference>
<feature type="region of interest" description="Disordered" evidence="1">
    <location>
        <begin position="1"/>
        <end position="63"/>
    </location>
</feature>
<proteinExistence type="predicted"/>
<gene>
    <name evidence="3" type="ORF">RchiOBHm_Chr5g0082411</name>
</gene>
<accession>A0A2P6QNA1</accession>
<dbReference type="OMA" id="SHARVTH"/>
<comment type="caution">
    <text evidence="3">The sequence shown here is derived from an EMBL/GenBank/DDBJ whole genome shotgun (WGS) entry which is preliminary data.</text>
</comment>
<evidence type="ECO:0000313" key="3">
    <source>
        <dbReference type="EMBL" id="PRQ35662.1"/>
    </source>
</evidence>
<feature type="compositionally biased region" description="Basic residues" evidence="1">
    <location>
        <begin position="23"/>
        <end position="35"/>
    </location>
</feature>
<organism evidence="3 4">
    <name type="scientific">Rosa chinensis</name>
    <name type="common">China rose</name>
    <dbReference type="NCBI Taxonomy" id="74649"/>
    <lineage>
        <taxon>Eukaryota</taxon>
        <taxon>Viridiplantae</taxon>
        <taxon>Streptophyta</taxon>
        <taxon>Embryophyta</taxon>
        <taxon>Tracheophyta</taxon>
        <taxon>Spermatophyta</taxon>
        <taxon>Magnoliopsida</taxon>
        <taxon>eudicotyledons</taxon>
        <taxon>Gunneridae</taxon>
        <taxon>Pentapetalae</taxon>
        <taxon>rosids</taxon>
        <taxon>fabids</taxon>
        <taxon>Rosales</taxon>
        <taxon>Rosaceae</taxon>
        <taxon>Rosoideae</taxon>
        <taxon>Rosoideae incertae sedis</taxon>
        <taxon>Rosa</taxon>
    </lineage>
</organism>
<feature type="transmembrane region" description="Helical" evidence="2">
    <location>
        <begin position="208"/>
        <end position="230"/>
    </location>
</feature>
<keyword evidence="4" id="KW-1185">Reference proteome</keyword>
<keyword evidence="2" id="KW-1133">Transmembrane helix</keyword>
<dbReference type="EMBL" id="PDCK01000043">
    <property type="protein sequence ID" value="PRQ35662.1"/>
    <property type="molecule type" value="Genomic_DNA"/>
</dbReference>
<reference evidence="3 4" key="1">
    <citation type="journal article" date="2018" name="Nat. Genet.">
        <title>The Rosa genome provides new insights in the design of modern roses.</title>
        <authorList>
            <person name="Bendahmane M."/>
        </authorList>
    </citation>
    <scope>NUCLEOTIDE SEQUENCE [LARGE SCALE GENOMIC DNA]</scope>
    <source>
        <strain evidence="4">cv. Old Blush</strain>
    </source>
</reference>
<dbReference type="Proteomes" id="UP000238479">
    <property type="component" value="Chromosome 5"/>
</dbReference>
<feature type="compositionally biased region" description="Low complexity" evidence="1">
    <location>
        <begin position="36"/>
        <end position="45"/>
    </location>
</feature>
<sequence>MKNIVMAHSKAVSTPTKNTTKSLKVRKSKSSKSKKVCTSAASVSKGKNRGKKIEEDEGSTGGLKLLKRHPVTMSKMTKGRVLKKRLRVQFDRNGSPVGKNAEKMQSYIGVLARTKFPISIASWPGVDKKKKNTLWETVLTAFILGPEHRKMVLQSAGAKWREFKSRLTTVYVLPYVDDPEMLQFPPDDYKFITVDEWTAFVTERTKPAFLVSCMFDIIYIIPTFVNAIVYRSANQLNQM</sequence>
<name>A0A2P6QNA1_ROSCH</name>
<dbReference type="PANTHER" id="PTHR33018:SF31">
    <property type="entry name" value="TRANSPOSASE, PTTA_EN_SPM, PLANT"/>
    <property type="match status" value="1"/>
</dbReference>